<protein>
    <submittedName>
        <fullName evidence="5">Predicted lipid-binding transport protein, Tim44 family</fullName>
    </submittedName>
</protein>
<feature type="region of interest" description="Disordered" evidence="1">
    <location>
        <begin position="173"/>
        <end position="236"/>
    </location>
</feature>
<feature type="compositionally biased region" description="Polar residues" evidence="1">
    <location>
        <begin position="214"/>
        <end position="236"/>
    </location>
</feature>
<dbReference type="Proteomes" id="UP000243463">
    <property type="component" value="Unassembled WGS sequence"/>
</dbReference>
<evidence type="ECO:0000259" key="4">
    <source>
        <dbReference type="SMART" id="SM00978"/>
    </source>
</evidence>
<keyword evidence="3" id="KW-0732">Signal</keyword>
<gene>
    <name evidence="5" type="ORF">SAMN05444584_0830</name>
</gene>
<dbReference type="EMBL" id="FZLN01000001">
    <property type="protein sequence ID" value="SNQ28902.1"/>
    <property type="molecule type" value="Genomic_DNA"/>
</dbReference>
<dbReference type="InterPro" id="IPR007379">
    <property type="entry name" value="Tim44-like_dom"/>
</dbReference>
<dbReference type="SUPFAM" id="SSF54427">
    <property type="entry name" value="NTF2-like"/>
    <property type="match status" value="1"/>
</dbReference>
<dbReference type="PANTHER" id="PTHR41542">
    <property type="entry name" value="BLL5807 PROTEIN"/>
    <property type="match status" value="1"/>
</dbReference>
<organism evidence="5 6">
    <name type="scientific">Acinetobacter apis</name>
    <dbReference type="NCBI Taxonomy" id="1229165"/>
    <lineage>
        <taxon>Bacteria</taxon>
        <taxon>Pseudomonadati</taxon>
        <taxon>Pseudomonadota</taxon>
        <taxon>Gammaproteobacteria</taxon>
        <taxon>Moraxellales</taxon>
        <taxon>Moraxellaceae</taxon>
        <taxon>Acinetobacter</taxon>
    </lineage>
</organism>
<feature type="compositionally biased region" description="Polar residues" evidence="1">
    <location>
        <begin position="34"/>
        <end position="62"/>
    </location>
</feature>
<evidence type="ECO:0000256" key="2">
    <source>
        <dbReference type="SAM" id="Phobius"/>
    </source>
</evidence>
<sequence length="357" mass="38322">MKTRQRGLVASILMATLVISPLVDAKRAGGGKSQGMQRSVAPSQSQQQQRYATPNNQYQQQRGPQTAPGATAATAAQQKNGSNVGRMVAAGAAGVAVGAIAANALADDKTSTSSNQQGQSAANNQESQSQNQSAAAQPEEKKSGIPGWIWIILIAGIAFFIFRKMSAKKKLDNNPFAPNNGGGTPNNSTPSFQNNNQNQSGTNIFGQNVGGSGSNYNAPSQAPFGATTQNEQTQLPDGTESAAFLRIARQRFNHIQSMNTASNIEEIRRYLTSDLYNSMYQDIMANRDQDVAEFENLNASIADTATENNQYVVSVRFTGSVSEDLNSTPQPFTEVWHFVKPIQSQQDWLVAGIQVEN</sequence>
<dbReference type="InterPro" id="IPR032710">
    <property type="entry name" value="NTF2-like_dom_sf"/>
</dbReference>
<dbReference type="PANTHER" id="PTHR41542:SF1">
    <property type="entry name" value="BLL5807 PROTEIN"/>
    <property type="match status" value="1"/>
</dbReference>
<keyword evidence="2" id="KW-0472">Membrane</keyword>
<evidence type="ECO:0000256" key="3">
    <source>
        <dbReference type="SAM" id="SignalP"/>
    </source>
</evidence>
<feature type="compositionally biased region" description="Low complexity" evidence="1">
    <location>
        <begin position="113"/>
        <end position="137"/>
    </location>
</feature>
<feature type="compositionally biased region" description="Polar residues" evidence="1">
    <location>
        <begin position="188"/>
        <end position="206"/>
    </location>
</feature>
<dbReference type="OrthoDB" id="5298777at2"/>
<evidence type="ECO:0000313" key="5">
    <source>
        <dbReference type="EMBL" id="SNQ28902.1"/>
    </source>
</evidence>
<evidence type="ECO:0000313" key="6">
    <source>
        <dbReference type="Proteomes" id="UP000243463"/>
    </source>
</evidence>
<dbReference type="SMART" id="SM00978">
    <property type="entry name" value="Tim44"/>
    <property type="match status" value="1"/>
</dbReference>
<keyword evidence="2" id="KW-1133">Transmembrane helix</keyword>
<feature type="region of interest" description="Disordered" evidence="1">
    <location>
        <begin position="109"/>
        <end position="141"/>
    </location>
</feature>
<proteinExistence type="predicted"/>
<dbReference type="Pfam" id="PF04280">
    <property type="entry name" value="Tim44"/>
    <property type="match status" value="1"/>
</dbReference>
<dbReference type="AlphaFoldDB" id="A0A217EF24"/>
<keyword evidence="6" id="KW-1185">Reference proteome</keyword>
<feature type="domain" description="Tim44-like" evidence="4">
    <location>
        <begin position="226"/>
        <end position="355"/>
    </location>
</feature>
<keyword evidence="2" id="KW-0812">Transmembrane</keyword>
<name>A0A217EF24_9GAMM</name>
<dbReference type="RefSeq" id="WP_088822916.1">
    <property type="nucleotide sequence ID" value="NZ_FZLN01000001.1"/>
</dbReference>
<feature type="chain" id="PRO_5011115021" evidence="3">
    <location>
        <begin position="26"/>
        <end position="357"/>
    </location>
</feature>
<accession>A0A217EF24</accession>
<feature type="signal peptide" evidence="3">
    <location>
        <begin position="1"/>
        <end position="25"/>
    </location>
</feature>
<evidence type="ECO:0000256" key="1">
    <source>
        <dbReference type="SAM" id="MobiDB-lite"/>
    </source>
</evidence>
<feature type="region of interest" description="Disordered" evidence="1">
    <location>
        <begin position="27"/>
        <end position="71"/>
    </location>
</feature>
<feature type="transmembrane region" description="Helical" evidence="2">
    <location>
        <begin position="145"/>
        <end position="162"/>
    </location>
</feature>
<reference evidence="6" key="1">
    <citation type="submission" date="2017-06" db="EMBL/GenBank/DDBJ databases">
        <authorList>
            <person name="Varghese N."/>
            <person name="Submissions S."/>
        </authorList>
    </citation>
    <scope>NUCLEOTIDE SEQUENCE [LARGE SCALE GENOMIC DNA]</scope>
    <source>
        <strain evidence="6">ANC 5114</strain>
    </source>
</reference>